<reference evidence="5 6" key="1">
    <citation type="submission" date="2020-03" db="EMBL/GenBank/DDBJ databases">
        <title>Draft Genome Sequence of 2-Methylisoborneol Producing Pseudanabaena yagii Strain GIHE-NHR1 Isolated from North Han River in South Korea.</title>
        <authorList>
            <person name="Jeong J."/>
        </authorList>
    </citation>
    <scope>NUCLEOTIDE SEQUENCE [LARGE SCALE GENOMIC DNA]</scope>
    <source>
        <strain evidence="5 6">GIHE-NHR1</strain>
    </source>
</reference>
<dbReference type="Gene3D" id="3.40.50.300">
    <property type="entry name" value="P-loop containing nucleotide triphosphate hydrolases"/>
    <property type="match status" value="1"/>
</dbReference>
<name>A0ABX1LPB6_9CYAN</name>
<dbReference type="InterPro" id="IPR027417">
    <property type="entry name" value="P-loop_NTPase"/>
</dbReference>
<dbReference type="Pfam" id="PF01121">
    <property type="entry name" value="CoaE"/>
    <property type="match status" value="1"/>
</dbReference>
<dbReference type="GO" id="GO:0004140">
    <property type="term" value="F:dephospho-CoA kinase activity"/>
    <property type="evidence" value="ECO:0007669"/>
    <property type="project" value="UniProtKB-EC"/>
</dbReference>
<keyword evidence="3" id="KW-0173">Coenzyme A biosynthesis</keyword>
<proteinExistence type="inferred from homology"/>
<comment type="similarity">
    <text evidence="3">Belongs to the CoaE family.</text>
</comment>
<dbReference type="InterPro" id="IPR001977">
    <property type="entry name" value="Depp_CoAkinase"/>
</dbReference>
<dbReference type="EMBL" id="JAAVJL010000001">
    <property type="protein sequence ID" value="NMF57351.1"/>
    <property type="molecule type" value="Genomic_DNA"/>
</dbReference>
<comment type="pathway">
    <text evidence="3">Cofactor biosynthesis; coenzyme A biosynthesis; CoA from (R)-pantothenate: step 5/5.</text>
</comment>
<gene>
    <name evidence="3" type="primary">coaE</name>
    <name evidence="5" type="ORF">HC246_04780</name>
</gene>
<dbReference type="RefSeq" id="WP_169362398.1">
    <property type="nucleotide sequence ID" value="NZ_JAAVJL010000001.1"/>
</dbReference>
<keyword evidence="3 5" id="KW-0808">Transferase</keyword>
<evidence type="ECO:0000256" key="1">
    <source>
        <dbReference type="ARBA" id="ARBA00022741"/>
    </source>
</evidence>
<dbReference type="SUPFAM" id="SSF52540">
    <property type="entry name" value="P-loop containing nucleoside triphosphate hydrolases"/>
    <property type="match status" value="1"/>
</dbReference>
<protein>
    <recommendedName>
        <fullName evidence="3 4">Dephospho-CoA kinase</fullName>
        <ecNumber evidence="3 4">2.7.1.24</ecNumber>
    </recommendedName>
    <alternativeName>
        <fullName evidence="3">Dephosphocoenzyme A kinase</fullName>
    </alternativeName>
</protein>
<dbReference type="HAMAP" id="MF_00376">
    <property type="entry name" value="Dephospho_CoA_kinase"/>
    <property type="match status" value="1"/>
</dbReference>
<comment type="caution">
    <text evidence="5">The sequence shown here is derived from an EMBL/GenBank/DDBJ whole genome shotgun (WGS) entry which is preliminary data.</text>
</comment>
<dbReference type="NCBIfam" id="TIGR00152">
    <property type="entry name" value="dephospho-CoA kinase"/>
    <property type="match status" value="1"/>
</dbReference>
<feature type="binding site" evidence="3">
    <location>
        <begin position="13"/>
        <end position="18"/>
    </location>
    <ligand>
        <name>ATP</name>
        <dbReference type="ChEBI" id="CHEBI:30616"/>
    </ligand>
</feature>
<dbReference type="CDD" id="cd02022">
    <property type="entry name" value="DPCK"/>
    <property type="match status" value="1"/>
</dbReference>
<keyword evidence="1 3" id="KW-0547">Nucleotide-binding</keyword>
<evidence type="ECO:0000256" key="2">
    <source>
        <dbReference type="ARBA" id="ARBA00022840"/>
    </source>
</evidence>
<comment type="subcellular location">
    <subcellularLocation>
        <location evidence="3">Cytoplasm</location>
    </subcellularLocation>
</comment>
<keyword evidence="2 3" id="KW-0067">ATP-binding</keyword>
<dbReference type="Proteomes" id="UP000738376">
    <property type="component" value="Unassembled WGS sequence"/>
</dbReference>
<dbReference type="PANTHER" id="PTHR10695">
    <property type="entry name" value="DEPHOSPHO-COA KINASE-RELATED"/>
    <property type="match status" value="1"/>
</dbReference>
<sequence>MNQRIIGITGGIATGKTTVSNYLHDTYGLPILDADIYARQALTGDRLAKLSDRYGKLILDEQGNLDRRKLGAIVFESVSERKWLEALIHPYVQECLINEANRLAPSTVVMVIPLLFESKMEDLVTETWAIACDPQQQLKRLMNRNHLLESEAKQRISSQMSQSEKIELADVVIVNSDNTEELFFQVDNALFNSQLGVHFRICDPAA</sequence>
<keyword evidence="3 5" id="KW-0418">Kinase</keyword>
<accession>A0ABX1LPB6</accession>
<evidence type="ECO:0000256" key="4">
    <source>
        <dbReference type="NCBIfam" id="TIGR00152"/>
    </source>
</evidence>
<evidence type="ECO:0000313" key="6">
    <source>
        <dbReference type="Proteomes" id="UP000738376"/>
    </source>
</evidence>
<evidence type="ECO:0000256" key="3">
    <source>
        <dbReference type="HAMAP-Rule" id="MF_00376"/>
    </source>
</evidence>
<keyword evidence="6" id="KW-1185">Reference proteome</keyword>
<organism evidence="5 6">
    <name type="scientific">Pseudanabaena yagii GIHE-NHR1</name>
    <dbReference type="NCBI Taxonomy" id="2722753"/>
    <lineage>
        <taxon>Bacteria</taxon>
        <taxon>Bacillati</taxon>
        <taxon>Cyanobacteriota</taxon>
        <taxon>Cyanophyceae</taxon>
        <taxon>Pseudanabaenales</taxon>
        <taxon>Pseudanabaenaceae</taxon>
        <taxon>Pseudanabaena</taxon>
        <taxon>Pseudanabaena yagii</taxon>
    </lineage>
</organism>
<dbReference type="EC" id="2.7.1.24" evidence="3 4"/>
<dbReference type="PANTHER" id="PTHR10695:SF46">
    <property type="entry name" value="BIFUNCTIONAL COENZYME A SYNTHASE-RELATED"/>
    <property type="match status" value="1"/>
</dbReference>
<dbReference type="PROSITE" id="PS51219">
    <property type="entry name" value="DPCK"/>
    <property type="match status" value="1"/>
</dbReference>
<keyword evidence="3" id="KW-0963">Cytoplasm</keyword>
<comment type="catalytic activity">
    <reaction evidence="3">
        <text>3'-dephospho-CoA + ATP = ADP + CoA + H(+)</text>
        <dbReference type="Rhea" id="RHEA:18245"/>
        <dbReference type="ChEBI" id="CHEBI:15378"/>
        <dbReference type="ChEBI" id="CHEBI:30616"/>
        <dbReference type="ChEBI" id="CHEBI:57287"/>
        <dbReference type="ChEBI" id="CHEBI:57328"/>
        <dbReference type="ChEBI" id="CHEBI:456216"/>
        <dbReference type="EC" id="2.7.1.24"/>
    </reaction>
</comment>
<comment type="function">
    <text evidence="3">Catalyzes the phosphorylation of the 3'-hydroxyl group of dephosphocoenzyme A to form coenzyme A.</text>
</comment>
<evidence type="ECO:0000313" key="5">
    <source>
        <dbReference type="EMBL" id="NMF57351.1"/>
    </source>
</evidence>